<keyword evidence="4 6" id="KW-0472">Membrane</keyword>
<keyword evidence="3 6" id="KW-1133">Transmembrane helix</keyword>
<dbReference type="EMBL" id="JAADYS010001326">
    <property type="protein sequence ID" value="KAF4463672.1"/>
    <property type="molecule type" value="Genomic_DNA"/>
</dbReference>
<dbReference type="Pfam" id="PF20684">
    <property type="entry name" value="Fung_rhodopsin"/>
    <property type="match status" value="1"/>
</dbReference>
<evidence type="ECO:0000256" key="6">
    <source>
        <dbReference type="SAM" id="Phobius"/>
    </source>
</evidence>
<comment type="similarity">
    <text evidence="5">Belongs to the SAT4 family.</text>
</comment>
<dbReference type="PANTHER" id="PTHR33048">
    <property type="entry name" value="PTH11-LIKE INTEGRAL MEMBRANE PROTEIN (AFU_ORTHOLOGUE AFUA_5G11245)"/>
    <property type="match status" value="1"/>
</dbReference>
<evidence type="ECO:0000259" key="7">
    <source>
        <dbReference type="Pfam" id="PF20684"/>
    </source>
</evidence>
<dbReference type="Proteomes" id="UP000554235">
    <property type="component" value="Unassembled WGS sequence"/>
</dbReference>
<proteinExistence type="inferred from homology"/>
<keyword evidence="2 6" id="KW-0812">Transmembrane</keyword>
<evidence type="ECO:0000256" key="4">
    <source>
        <dbReference type="ARBA" id="ARBA00023136"/>
    </source>
</evidence>
<dbReference type="AlphaFoldDB" id="A0A8H4L677"/>
<accession>A0A8H4L677</accession>
<feature type="transmembrane region" description="Helical" evidence="6">
    <location>
        <begin position="164"/>
        <end position="188"/>
    </location>
</feature>
<keyword evidence="9" id="KW-1185">Reference proteome</keyword>
<evidence type="ECO:0000256" key="2">
    <source>
        <dbReference type="ARBA" id="ARBA00022692"/>
    </source>
</evidence>
<evidence type="ECO:0000313" key="9">
    <source>
        <dbReference type="Proteomes" id="UP000554235"/>
    </source>
</evidence>
<protein>
    <submittedName>
        <fullName evidence="8">Integral membrane PTH11</fullName>
    </submittedName>
</protein>
<evidence type="ECO:0000256" key="5">
    <source>
        <dbReference type="ARBA" id="ARBA00038359"/>
    </source>
</evidence>
<gene>
    <name evidence="8" type="ORF">FALBO_9514</name>
</gene>
<evidence type="ECO:0000256" key="3">
    <source>
        <dbReference type="ARBA" id="ARBA00022989"/>
    </source>
</evidence>
<organism evidence="8 9">
    <name type="scientific">Fusarium albosuccineum</name>
    <dbReference type="NCBI Taxonomy" id="1237068"/>
    <lineage>
        <taxon>Eukaryota</taxon>
        <taxon>Fungi</taxon>
        <taxon>Dikarya</taxon>
        <taxon>Ascomycota</taxon>
        <taxon>Pezizomycotina</taxon>
        <taxon>Sordariomycetes</taxon>
        <taxon>Hypocreomycetidae</taxon>
        <taxon>Hypocreales</taxon>
        <taxon>Nectriaceae</taxon>
        <taxon>Fusarium</taxon>
        <taxon>Fusarium decemcellulare species complex</taxon>
    </lineage>
</organism>
<dbReference type="InterPro" id="IPR049326">
    <property type="entry name" value="Rhodopsin_dom_fungi"/>
</dbReference>
<feature type="domain" description="Rhodopsin" evidence="7">
    <location>
        <begin position="120"/>
        <end position="196"/>
    </location>
</feature>
<evidence type="ECO:0000256" key="1">
    <source>
        <dbReference type="ARBA" id="ARBA00004141"/>
    </source>
</evidence>
<evidence type="ECO:0000313" key="8">
    <source>
        <dbReference type="EMBL" id="KAF4463672.1"/>
    </source>
</evidence>
<dbReference type="GO" id="GO:0016020">
    <property type="term" value="C:membrane"/>
    <property type="evidence" value="ECO:0007669"/>
    <property type="project" value="UniProtKB-SubCell"/>
</dbReference>
<feature type="transmembrane region" description="Helical" evidence="6">
    <location>
        <begin position="128"/>
        <end position="152"/>
    </location>
</feature>
<dbReference type="InterPro" id="IPR052337">
    <property type="entry name" value="SAT4-like"/>
</dbReference>
<comment type="caution">
    <text evidence="8">The sequence shown here is derived from an EMBL/GenBank/DDBJ whole genome shotgun (WGS) entry which is preliminary data.</text>
</comment>
<dbReference type="OrthoDB" id="9976870at2759"/>
<dbReference type="PANTHER" id="PTHR33048:SF15">
    <property type="entry name" value="INTEGRAL MEMBRANE PROTEIN"/>
    <property type="match status" value="1"/>
</dbReference>
<name>A0A8H4L677_9HYPO</name>
<reference evidence="8 9" key="1">
    <citation type="submission" date="2020-01" db="EMBL/GenBank/DDBJ databases">
        <title>Identification and distribution of gene clusters putatively required for synthesis of sphingolipid metabolism inhibitors in phylogenetically diverse species of the filamentous fungus Fusarium.</title>
        <authorList>
            <person name="Kim H.-S."/>
            <person name="Busman M."/>
            <person name="Brown D.W."/>
            <person name="Divon H."/>
            <person name="Uhlig S."/>
            <person name="Proctor R.H."/>
        </authorList>
    </citation>
    <scope>NUCLEOTIDE SEQUENCE [LARGE SCALE GENOMIC DNA]</scope>
    <source>
        <strain evidence="8 9">NRRL 20459</strain>
    </source>
</reference>
<sequence length="236" mass="26297">MLHIRQTESGLRRYDSWVERSELRANSSVLPGGAVGLEDTFDNLYTEGSVTKLKSQFVQFVTWAFGPDGVSSLDSIVYGDFGNDNDYSTNLVIVRDRTGDKPFKCLKQGSEQREAIKRFMLYKAQMKLATKISISIILGLGILASIATMVRLPYIKYFAAGEDYLYYVGIITLWSVFESGTGIIAGSLPSLRRLLKNWINFDSTDGHSSNRMTPNAGTGRNVMPTASTGIKPRYYI</sequence>
<comment type="subcellular location">
    <subcellularLocation>
        <location evidence="1">Membrane</location>
        <topology evidence="1">Multi-pass membrane protein</topology>
    </subcellularLocation>
</comment>